<dbReference type="PANTHER" id="PTHR11257:SF9">
    <property type="entry name" value="CHEMOSENSORY PROTEIN 13"/>
    <property type="match status" value="1"/>
</dbReference>
<feature type="compositionally biased region" description="Low complexity" evidence="1">
    <location>
        <begin position="170"/>
        <end position="194"/>
    </location>
</feature>
<name>A0A2U9NJB7_9CUCU</name>
<dbReference type="PANTHER" id="PTHR11257">
    <property type="entry name" value="CHEMOSENSORY PROTEIN-RELATED"/>
    <property type="match status" value="1"/>
</dbReference>
<feature type="region of interest" description="Disordered" evidence="1">
    <location>
        <begin position="163"/>
        <end position="223"/>
    </location>
</feature>
<feature type="compositionally biased region" description="Polar residues" evidence="1">
    <location>
        <begin position="195"/>
        <end position="222"/>
    </location>
</feature>
<evidence type="ECO:0000313" key="2">
    <source>
        <dbReference type="EMBL" id="AWT23245.1"/>
    </source>
</evidence>
<proteinExistence type="evidence at transcript level"/>
<dbReference type="SUPFAM" id="SSF100910">
    <property type="entry name" value="Chemosensory protein Csp2"/>
    <property type="match status" value="1"/>
</dbReference>
<dbReference type="AlphaFoldDB" id="A0A2U9NJB7"/>
<organism evidence="2">
    <name type="scientific">Hycleus cichorii</name>
    <dbReference type="NCBI Taxonomy" id="1270216"/>
    <lineage>
        <taxon>Eukaryota</taxon>
        <taxon>Metazoa</taxon>
        <taxon>Ecdysozoa</taxon>
        <taxon>Arthropoda</taxon>
        <taxon>Hexapoda</taxon>
        <taxon>Insecta</taxon>
        <taxon>Pterygota</taxon>
        <taxon>Neoptera</taxon>
        <taxon>Endopterygota</taxon>
        <taxon>Coleoptera</taxon>
        <taxon>Polyphaga</taxon>
        <taxon>Cucujiformia</taxon>
        <taxon>Meloidae</taxon>
        <taxon>Meloinae</taxon>
        <taxon>Hycleus</taxon>
    </lineage>
</organism>
<dbReference type="Pfam" id="PF03392">
    <property type="entry name" value="OS-D"/>
    <property type="match status" value="1"/>
</dbReference>
<dbReference type="InterPro" id="IPR036682">
    <property type="entry name" value="OS_D_A10/PebIII_sf"/>
</dbReference>
<dbReference type="EMBL" id="MF385073">
    <property type="protein sequence ID" value="AWT23245.1"/>
    <property type="molecule type" value="mRNA"/>
</dbReference>
<dbReference type="Gene3D" id="1.10.2080.10">
    <property type="entry name" value="Insect odorant-binding protein A10/Ejaculatory bulb-specific protein 3"/>
    <property type="match status" value="1"/>
</dbReference>
<reference evidence="2" key="1">
    <citation type="submission" date="2017-06" db="EMBL/GenBank/DDBJ databases">
        <title>Comparative transcriptome analysis of chemosensory genes in two sister blister beetles provides insights into chemosensory adaptability.</title>
        <authorList>
            <person name="Wu Y."/>
            <person name="Chen X."/>
        </authorList>
    </citation>
    <scope>NUCLEOTIDE SEQUENCE</scope>
</reference>
<sequence>MVVTTTGWITVTTITTLFVAITTAQQKPYASRYDHLDVTTILNNRRMVTYYANCLLSKGPCPPQGLELKHILPEALETNCARCTTKQKTAAYRSVKRLQKEYPKIWDQLTAVWDPDGFYIKRFEATFENGQIIDNDLQTQPSASAAPTVLSNRFGDDTAEATNDIATNLSPSTATTTSSTTSSTPTKTAASTTTNRPSTNNVVVKPTQRQPTGANSQPTVSFGGNAVVNGIVRSLTDLSVRVVQTGTKLADAVINAVIRPPVVN</sequence>
<evidence type="ECO:0000256" key="1">
    <source>
        <dbReference type="SAM" id="MobiDB-lite"/>
    </source>
</evidence>
<accession>A0A2U9NJB7</accession>
<protein>
    <submittedName>
        <fullName evidence="2">CSP4</fullName>
    </submittedName>
</protein>
<dbReference type="InterPro" id="IPR005055">
    <property type="entry name" value="A10/PebIII"/>
</dbReference>